<evidence type="ECO:0000256" key="1">
    <source>
        <dbReference type="SAM" id="MobiDB-lite"/>
    </source>
</evidence>
<sequence>MIFFFILSFGKSNLPNYDYNLSLSSNYFLYLKEDGIDIRNSSLTSNSSNIHYSNSNVMNGTLYLNLGVFTNSEFKLFLATEEINPCNLKLYIDNLDASMKNLQISFYSSSWTSVNNLVNITFNAERDFLYLSNINTISNNVNLKIFTLNENQLIANFPLGNKEKYIICYQHFDCSSKEDFLLQPDELYLSSIDDNNLQNVVDNLISSSKLQFIRFFFNEQSEEISFPVIPMGQIQQLELYGYSSRYQKKIILTKEIENQTLLVSCWIINNVQFSTESPTSHFYFQKVIVNNTDNVFPEQGTFFVDIAYEYRFNNTYIFPFQYVEEINQAIFEIKTEFNRFDNIQLSVSEHILVSGIEKNSSPAQLTTLPFYSALITCILIQQQENAKNSKITIEPLNALRPFRMVIENCDPIHIEFTNWNQSSYSDFTFEFFTSKPDDITITRTNSDFLKYLHRNRDGTRLFSEYPISHRNIVFCLYSDECDQPDFCDREFVQLPISGENLTDVKLSFHKKLEELKTIDFIQFVLILNKECNNIELNLGQYLTVSHLKTFRIICEDDLINVQMKSLPSVQDIFWEINKCHISADLSENETYLIQELLSVDDGRFDNEKVIIANINYIENIDLTTSDQTITISDNQIEYLNTIAKKSNTIKFIIKPSSSNKIIFEPKIFTCMEDVNIDFQSFDENNLNIAVAASDKWSQVGSDQIGIIRINVENSEHIVFKSIIEKACFKVYNKEATPILLEQIPKYSTKINICYGNEKCTSQSSFTISDDITLLSTKSDEEFIQLMNLIKFNSEKIYSEFTLSFVRENEDFVVKFQEIPTDQIDILNLNGFGSLSSYILLTEETETEGVKKWFIDKVRFHISSEVTKIFTFHTITVNDTSSVFPTADNFNFGIAHSIIKPNYDTTAFQIVKNRIGTFIYDIFPEFENSDYSIQYNSSNVLLNGTSISNPPLENFSFYVHSVKNSSNHKIVISRENNPTFKTVNLIFDSFEDQISIEYICDSTCENELFVYNFYFLEGTQISHNQGSCLNVETNEINYHPRPTNSPQPTPSETPLKSATESASPTPSPLIELTSSSTFSPSKVFTFSNTLKTHPPAKTFSPSGSFKETPSASEITTLNETIETIAPEKPSELPVVTFASNSTSFELTANGFVDDFNQTVRKADQSINVVSFQQQQISITESSEYESQTPLYFKAEKENSVITFSENVSTSNVGVLSDNSPTVQLSKSENPVSFMNNISVGKIDIDLPETVVDNFLNFNEVNNRQGSFSLGVPRTINLVSFASITMSQISSFAVSSRANSQRRINDEIEDDRITVEVRDLVDITSLSDATLLSNIEISGNLRVCDDSSLKLTKNVTFSEVEIVFKTINKNREKAVISIGLEEPFISIPSKITVSSQLNDGLIDVSNFPLIEAKNFSCCEDWRKKVEFQNGREGDIESSCEEIQSDSDEDINTTVLYLSVKERAPKTDELTPGVIAAIAVACVAAVAFIILLVVFLFKLDHPPDVSTDITTQEDSIGL</sequence>
<keyword evidence="2" id="KW-1133">Transmembrane helix</keyword>
<name>A0ABR2HFV4_9EUKA</name>
<proteinExistence type="predicted"/>
<dbReference type="EMBL" id="JAPFFF010000029">
    <property type="protein sequence ID" value="KAK8846286.1"/>
    <property type="molecule type" value="Genomic_DNA"/>
</dbReference>
<reference evidence="4 5" key="1">
    <citation type="submission" date="2024-04" db="EMBL/GenBank/DDBJ databases">
        <title>Tritrichomonas musculus Genome.</title>
        <authorList>
            <person name="Alves-Ferreira E."/>
            <person name="Grigg M."/>
            <person name="Lorenzi H."/>
            <person name="Galac M."/>
        </authorList>
    </citation>
    <scope>NUCLEOTIDE SEQUENCE [LARGE SCALE GENOMIC DNA]</scope>
    <source>
        <strain evidence="4 5">EAF2021</strain>
    </source>
</reference>
<organism evidence="4 5">
    <name type="scientific">Tritrichomonas musculus</name>
    <dbReference type="NCBI Taxonomy" id="1915356"/>
    <lineage>
        <taxon>Eukaryota</taxon>
        <taxon>Metamonada</taxon>
        <taxon>Parabasalia</taxon>
        <taxon>Tritrichomonadida</taxon>
        <taxon>Tritrichomonadidae</taxon>
        <taxon>Tritrichomonas</taxon>
    </lineage>
</organism>
<gene>
    <name evidence="3" type="ORF">M9Y10_006956</name>
    <name evidence="4" type="ORF">M9Y10_020292</name>
</gene>
<keyword evidence="5" id="KW-1185">Reference proteome</keyword>
<evidence type="ECO:0000313" key="4">
    <source>
        <dbReference type="EMBL" id="KAK8846286.1"/>
    </source>
</evidence>
<comment type="caution">
    <text evidence="4">The sequence shown here is derived from an EMBL/GenBank/DDBJ whole genome shotgun (WGS) entry which is preliminary data.</text>
</comment>
<evidence type="ECO:0000313" key="5">
    <source>
        <dbReference type="Proteomes" id="UP001470230"/>
    </source>
</evidence>
<evidence type="ECO:0000256" key="2">
    <source>
        <dbReference type="SAM" id="Phobius"/>
    </source>
</evidence>
<feature type="region of interest" description="Disordered" evidence="1">
    <location>
        <begin position="1036"/>
        <end position="1073"/>
    </location>
</feature>
<dbReference type="EMBL" id="JAPFFF010000121">
    <property type="protein sequence ID" value="KAK8835422.1"/>
    <property type="molecule type" value="Genomic_DNA"/>
</dbReference>
<keyword evidence="2" id="KW-0812">Transmembrane</keyword>
<protein>
    <submittedName>
        <fullName evidence="4">Uncharacterized protein</fullName>
    </submittedName>
</protein>
<keyword evidence="2" id="KW-0472">Membrane</keyword>
<dbReference type="Proteomes" id="UP001470230">
    <property type="component" value="Unassembled WGS sequence"/>
</dbReference>
<evidence type="ECO:0000313" key="3">
    <source>
        <dbReference type="EMBL" id="KAK8835422.1"/>
    </source>
</evidence>
<accession>A0ABR2HFV4</accession>
<feature type="transmembrane region" description="Helical" evidence="2">
    <location>
        <begin position="1471"/>
        <end position="1494"/>
    </location>
</feature>